<dbReference type="PATRIC" id="fig|2033.6.peg.3166"/>
<organism evidence="1 2">
    <name type="scientific">Microbacterium testaceum</name>
    <name type="common">Aureobacterium testaceum</name>
    <name type="synonym">Brevibacterium testaceum</name>
    <dbReference type="NCBI Taxonomy" id="2033"/>
    <lineage>
        <taxon>Bacteria</taxon>
        <taxon>Bacillati</taxon>
        <taxon>Actinomycetota</taxon>
        <taxon>Actinomycetes</taxon>
        <taxon>Micrococcales</taxon>
        <taxon>Microbacteriaceae</taxon>
        <taxon>Microbacterium</taxon>
    </lineage>
</organism>
<evidence type="ECO:0000313" key="1">
    <source>
        <dbReference type="EMBL" id="KTR94119.1"/>
    </source>
</evidence>
<dbReference type="InterPro" id="IPR025412">
    <property type="entry name" value="DUF4304"/>
</dbReference>
<dbReference type="RefSeq" id="WP_058623947.1">
    <property type="nucleotide sequence ID" value="NZ_LDRT01000063.1"/>
</dbReference>
<reference evidence="1 2" key="1">
    <citation type="journal article" date="2016" name="Front. Microbiol.">
        <title>Genomic Resource of Rice Seed Associated Bacteria.</title>
        <authorList>
            <person name="Midha S."/>
            <person name="Bansal K."/>
            <person name="Sharma S."/>
            <person name="Kumar N."/>
            <person name="Patil P.P."/>
            <person name="Chaudhry V."/>
            <person name="Patil P.B."/>
        </authorList>
    </citation>
    <scope>NUCLEOTIDE SEQUENCE [LARGE SCALE GENOMIC DNA]</scope>
    <source>
        <strain evidence="1 2">NS220</strain>
    </source>
</reference>
<sequence>MSELEDRFTEAVAAIGGVLKRHGFRKKRYVWTRVGDGIVHEIDVQRSHGNSAGSVRFYVNARAYVAEFDRAIGRTLPDDPTRANAQFETRFEEVSDWPTDRVDVERDADALGTALPAAIEQVVAHLDGITDAPSLARTLRESGFVLDDDLFAWYCATGRTDDARAQFGAARDRFGAEERWPRLAARFEEAALEYGISLP</sequence>
<dbReference type="OrthoDB" id="2598749at2"/>
<dbReference type="AlphaFoldDB" id="A0A147EWG7"/>
<evidence type="ECO:0000313" key="2">
    <source>
        <dbReference type="Proteomes" id="UP000075025"/>
    </source>
</evidence>
<dbReference type="Pfam" id="PF14137">
    <property type="entry name" value="DUF4304"/>
    <property type="match status" value="1"/>
</dbReference>
<accession>A0A147EWG7</accession>
<protein>
    <recommendedName>
        <fullName evidence="3">DUF4304 domain-containing protein</fullName>
    </recommendedName>
</protein>
<evidence type="ECO:0008006" key="3">
    <source>
        <dbReference type="Google" id="ProtNLM"/>
    </source>
</evidence>
<name>A0A147EWG7_MICTE</name>
<proteinExistence type="predicted"/>
<comment type="caution">
    <text evidence="1">The sequence shown here is derived from an EMBL/GenBank/DDBJ whole genome shotgun (WGS) entry which is preliminary data.</text>
</comment>
<dbReference type="Proteomes" id="UP000075025">
    <property type="component" value="Unassembled WGS sequence"/>
</dbReference>
<gene>
    <name evidence="1" type="ORF">NS220_10135</name>
</gene>
<dbReference type="EMBL" id="LDRT01000063">
    <property type="protein sequence ID" value="KTR94119.1"/>
    <property type="molecule type" value="Genomic_DNA"/>
</dbReference>